<dbReference type="EMBL" id="MBFT01000385">
    <property type="protein sequence ID" value="PVU92100.1"/>
    <property type="molecule type" value="Genomic_DNA"/>
</dbReference>
<dbReference type="Proteomes" id="UP000245699">
    <property type="component" value="Unassembled WGS sequence"/>
</dbReference>
<sequence>MKNLSKRLFTGIFIAILGLIVSRAELEMHTRKFIIQKRMNQYASKAGARYKDNV</sequence>
<gene>
    <name evidence="1" type="ORF">BB559_003844</name>
</gene>
<keyword evidence="2" id="KW-1185">Reference proteome</keyword>
<evidence type="ECO:0000313" key="1">
    <source>
        <dbReference type="EMBL" id="PVU92100.1"/>
    </source>
</evidence>
<protein>
    <submittedName>
        <fullName evidence="1">Uncharacterized protein</fullName>
    </submittedName>
</protein>
<accession>A0A2T9YIF0</accession>
<comment type="caution">
    <text evidence="1">The sequence shown here is derived from an EMBL/GenBank/DDBJ whole genome shotgun (WGS) entry which is preliminary data.</text>
</comment>
<name>A0A2T9YIF0_9FUNG</name>
<evidence type="ECO:0000313" key="2">
    <source>
        <dbReference type="Proteomes" id="UP000245699"/>
    </source>
</evidence>
<reference evidence="1 2" key="1">
    <citation type="journal article" date="2018" name="MBio">
        <title>Comparative Genomics Reveals the Core Gene Toolbox for the Fungus-Insect Symbiosis.</title>
        <authorList>
            <person name="Wang Y."/>
            <person name="Stata M."/>
            <person name="Wang W."/>
            <person name="Stajich J.E."/>
            <person name="White M.M."/>
            <person name="Moncalvo J.M."/>
        </authorList>
    </citation>
    <scope>NUCLEOTIDE SEQUENCE [LARGE SCALE GENOMIC DNA]</scope>
    <source>
        <strain evidence="1 2">AUS-77-4</strain>
    </source>
</reference>
<feature type="non-terminal residue" evidence="1">
    <location>
        <position position="54"/>
    </location>
</feature>
<organism evidence="1 2">
    <name type="scientific">Furculomyces boomerangus</name>
    <dbReference type="NCBI Taxonomy" id="61424"/>
    <lineage>
        <taxon>Eukaryota</taxon>
        <taxon>Fungi</taxon>
        <taxon>Fungi incertae sedis</taxon>
        <taxon>Zoopagomycota</taxon>
        <taxon>Kickxellomycotina</taxon>
        <taxon>Harpellomycetes</taxon>
        <taxon>Harpellales</taxon>
        <taxon>Harpellaceae</taxon>
        <taxon>Furculomyces</taxon>
    </lineage>
</organism>
<dbReference type="AlphaFoldDB" id="A0A2T9YIF0"/>
<proteinExistence type="predicted"/>